<gene>
    <name evidence="1" type="ORF">C1I91_27570</name>
</gene>
<evidence type="ECO:0000313" key="1">
    <source>
        <dbReference type="EMBL" id="QAA35098.1"/>
    </source>
</evidence>
<proteinExistence type="predicted"/>
<dbReference type="EMBL" id="CP025746">
    <property type="protein sequence ID" value="QAA35098.1"/>
    <property type="molecule type" value="Genomic_DNA"/>
</dbReference>
<protein>
    <recommendedName>
        <fullName evidence="3">Lipoprotein</fullName>
    </recommendedName>
</protein>
<sequence length="142" mass="16038">MKNGRFKAIIILMLIVISCNLLGCNSKEKEMDFIKIKNITMDKIDKVELSYTGVSTRVLSKDEVQALVKIINTSGDEVQQYDGPNPKGVTDTLDVYLKSKNCFSMCPCRDGYILFSGEKSYMISQPQYNDFIKNMLNSKGKV</sequence>
<keyword evidence="2" id="KW-1185">Reference proteome</keyword>
<dbReference type="KEGG" id="cmah:C1I91_27570"/>
<reference evidence="1 2" key="1">
    <citation type="submission" date="2018-01" db="EMBL/GenBank/DDBJ databases">
        <title>Genome Sequencing and Assembly of Anaerobacter polyendosporus strain CT4.</title>
        <authorList>
            <person name="Tachaapaikoon C."/>
            <person name="Sutheeworapong S."/>
            <person name="Jenjaroenpun P."/>
            <person name="Wongsurawat T."/>
            <person name="Nookeaw I."/>
            <person name="Cheawchanlertfa P."/>
            <person name="Kosugi A."/>
            <person name="Cheevadhanarak S."/>
            <person name="Ratanakhanokchai K."/>
        </authorList>
    </citation>
    <scope>NUCLEOTIDE SEQUENCE [LARGE SCALE GENOMIC DNA]</scope>
    <source>
        <strain evidence="1 2">CT4</strain>
    </source>
</reference>
<accession>A0A410E1E2</accession>
<evidence type="ECO:0008006" key="3">
    <source>
        <dbReference type="Google" id="ProtNLM"/>
    </source>
</evidence>
<name>A0A410E1E2_9CLOT</name>
<dbReference type="PROSITE" id="PS51257">
    <property type="entry name" value="PROKAR_LIPOPROTEIN"/>
    <property type="match status" value="1"/>
</dbReference>
<dbReference type="AlphaFoldDB" id="A0A410E1E2"/>
<organism evidence="1 2">
    <name type="scientific">Clostridium manihotivorum</name>
    <dbReference type="NCBI Taxonomy" id="2320868"/>
    <lineage>
        <taxon>Bacteria</taxon>
        <taxon>Bacillati</taxon>
        <taxon>Bacillota</taxon>
        <taxon>Clostridia</taxon>
        <taxon>Eubacteriales</taxon>
        <taxon>Clostridiaceae</taxon>
        <taxon>Clostridium</taxon>
    </lineage>
</organism>
<dbReference type="Proteomes" id="UP000286268">
    <property type="component" value="Chromosome"/>
</dbReference>
<dbReference type="RefSeq" id="WP_128215792.1">
    <property type="nucleotide sequence ID" value="NZ_CP025746.1"/>
</dbReference>
<evidence type="ECO:0000313" key="2">
    <source>
        <dbReference type="Proteomes" id="UP000286268"/>
    </source>
</evidence>